<protein>
    <recommendedName>
        <fullName evidence="4">DUF4355 domain-containing protein</fullName>
    </recommendedName>
</protein>
<dbReference type="AlphaFoldDB" id="A0A1W1VA31"/>
<proteinExistence type="predicted"/>
<feature type="region of interest" description="Disordered" evidence="1">
    <location>
        <begin position="136"/>
        <end position="155"/>
    </location>
</feature>
<dbReference type="EMBL" id="FWWR01000011">
    <property type="protein sequence ID" value="SMB90136.1"/>
    <property type="molecule type" value="Genomic_DNA"/>
</dbReference>
<accession>A0A1W1VA31</accession>
<evidence type="ECO:0000256" key="1">
    <source>
        <dbReference type="SAM" id="MobiDB-lite"/>
    </source>
</evidence>
<dbReference type="OrthoDB" id="2048299at2"/>
<name>A0A1W1VA31_PEPAS</name>
<sequence>MEDIKDTQIEEVDTQIEEVETQVIDDKKDENINNVEDKKKEEKLFTQDEVNRIVQDRVQREKDKNNTLSDNLSDRELNLIKRELKSDCRESLSEKGLPSEYIELFNGSTKDELNNFIYLISKVHDSIVDKLKKGSDNRFNAHTPPDSKSPRFDPIAAAFRR</sequence>
<evidence type="ECO:0008006" key="4">
    <source>
        <dbReference type="Google" id="ProtNLM"/>
    </source>
</evidence>
<keyword evidence="3" id="KW-1185">Reference proteome</keyword>
<dbReference type="RefSeq" id="WP_084231141.1">
    <property type="nucleotide sequence ID" value="NZ_FWWR01000011.1"/>
</dbReference>
<evidence type="ECO:0000313" key="3">
    <source>
        <dbReference type="Proteomes" id="UP000192368"/>
    </source>
</evidence>
<dbReference type="Proteomes" id="UP000192368">
    <property type="component" value="Unassembled WGS sequence"/>
</dbReference>
<gene>
    <name evidence="2" type="ORF">SAMN00017477_1577</name>
</gene>
<dbReference type="STRING" id="573058.SAMN00017477_1577"/>
<evidence type="ECO:0000313" key="2">
    <source>
        <dbReference type="EMBL" id="SMB90136.1"/>
    </source>
</evidence>
<organism evidence="2 3">
    <name type="scientific">Peptoniphilus asaccharolyticus DSM 20463</name>
    <dbReference type="NCBI Taxonomy" id="573058"/>
    <lineage>
        <taxon>Bacteria</taxon>
        <taxon>Bacillati</taxon>
        <taxon>Bacillota</taxon>
        <taxon>Tissierellia</taxon>
        <taxon>Tissierellales</taxon>
        <taxon>Peptoniphilaceae</taxon>
        <taxon>Peptoniphilus</taxon>
    </lineage>
</organism>
<reference evidence="3" key="1">
    <citation type="submission" date="2017-04" db="EMBL/GenBank/DDBJ databases">
        <authorList>
            <person name="Varghese N."/>
            <person name="Submissions S."/>
        </authorList>
    </citation>
    <scope>NUCLEOTIDE SEQUENCE [LARGE SCALE GENOMIC DNA]</scope>
    <source>
        <strain evidence="3">DSM 20463</strain>
    </source>
</reference>